<dbReference type="Pfam" id="PF00221">
    <property type="entry name" value="Lyase_aromatic"/>
    <property type="match status" value="1"/>
</dbReference>
<dbReference type="PANTHER" id="PTHR10362">
    <property type="entry name" value="HISTIDINE AMMONIA-LYASE"/>
    <property type="match status" value="1"/>
</dbReference>
<keyword evidence="4" id="KW-1185">Reference proteome</keyword>
<gene>
    <name evidence="3" type="ORF">GMA10_11690</name>
</gene>
<keyword evidence="1 3" id="KW-0456">Lyase</keyword>
<sequence length="505" mass="53602">MREHEQHDRHHSRSDRPRDAHQPVQAEPPIEVDGAGLTLTDLDKVARGAGARLAPGVLDRLRRQYREARGISARQPVYGQSTGVGANRFVEVDEHDDEHGLRLLRSHAADAGPHVPEETVRVMLAIRLSQLAASGSGISPDVVQGLERMLRDDALPSIRTMGGIGTADLAALASTALAMAGERPTTNPWPTPVSFGKDSALPFMSSSALTLARAARAVTRLRDLEGSSRIVTALSATAVGANRQAFSPQAGRAAVIPAAARVAEEMRGLLQDESEPARIQDPFGLRAYIQAQGAVVDAMDRLGRLVESLTATAQENPLFDFESQRAVHHGGFHQASLGLAIDGLNLALAQSAPLVISRITMLHDPAYTGAPPFLADGTDGSSGHMMVEYIAASAMAQLRNAAQPASLNTVVLSQGAEEDASFATQAVEQLDRAVDSYQTMLSIELLSAHRAISVLGRPTSSSLRRVVASLREVLPIVAADHDLRPDIEAAGRVLPGLARGVLPEA</sequence>
<dbReference type="Gene3D" id="1.20.200.10">
    <property type="entry name" value="Fumarase/aspartase (Central domain)"/>
    <property type="match status" value="1"/>
</dbReference>
<reference evidence="3 4" key="1">
    <citation type="submission" date="2019-12" db="EMBL/GenBank/DDBJ databases">
        <authorList>
            <person name="Li J."/>
            <person name="Shi Y."/>
            <person name="Xu G."/>
            <person name="Xiao D."/>
            <person name="Ran X."/>
        </authorList>
    </citation>
    <scope>NUCLEOTIDE SEQUENCE [LARGE SCALE GENOMIC DNA]</scope>
    <source>
        <strain evidence="3 4">JCM 15915</strain>
    </source>
</reference>
<dbReference type="InterPro" id="IPR008948">
    <property type="entry name" value="L-Aspartase-like"/>
</dbReference>
<evidence type="ECO:0000256" key="2">
    <source>
        <dbReference type="SAM" id="MobiDB-lite"/>
    </source>
</evidence>
<dbReference type="GO" id="GO:0016841">
    <property type="term" value="F:ammonia-lyase activity"/>
    <property type="evidence" value="ECO:0007669"/>
    <property type="project" value="UniProtKB-ARBA"/>
</dbReference>
<protein>
    <submittedName>
        <fullName evidence="3">Histidine ammonia-lyase</fullName>
    </submittedName>
</protein>
<feature type="region of interest" description="Disordered" evidence="2">
    <location>
        <begin position="1"/>
        <end position="35"/>
    </location>
</feature>
<dbReference type="Proteomes" id="UP000462152">
    <property type="component" value="Unassembled WGS sequence"/>
</dbReference>
<dbReference type="InterPro" id="IPR001106">
    <property type="entry name" value="Aromatic_Lyase"/>
</dbReference>
<dbReference type="RefSeq" id="WP_129316165.1">
    <property type="nucleotide sequence ID" value="NZ_NOIQ01000019.1"/>
</dbReference>
<dbReference type="AlphaFoldDB" id="A0A7K1LL21"/>
<dbReference type="EMBL" id="WOGT01000009">
    <property type="protein sequence ID" value="MUN55859.1"/>
    <property type="molecule type" value="Genomic_DNA"/>
</dbReference>
<dbReference type="OrthoDB" id="3278073at2"/>
<organism evidence="3 4">
    <name type="scientific">Rothia koreensis</name>
    <dbReference type="NCBI Taxonomy" id="592378"/>
    <lineage>
        <taxon>Bacteria</taxon>
        <taxon>Bacillati</taxon>
        <taxon>Actinomycetota</taxon>
        <taxon>Actinomycetes</taxon>
        <taxon>Micrococcales</taxon>
        <taxon>Micrococcaceae</taxon>
        <taxon>Rothia</taxon>
    </lineage>
</organism>
<evidence type="ECO:0000256" key="1">
    <source>
        <dbReference type="ARBA" id="ARBA00023239"/>
    </source>
</evidence>
<comment type="caution">
    <text evidence="3">The sequence shown here is derived from an EMBL/GenBank/DDBJ whole genome shotgun (WGS) entry which is preliminary data.</text>
</comment>
<evidence type="ECO:0000313" key="3">
    <source>
        <dbReference type="EMBL" id="MUN55859.1"/>
    </source>
</evidence>
<accession>A0A7K1LL21</accession>
<evidence type="ECO:0000313" key="4">
    <source>
        <dbReference type="Proteomes" id="UP000462152"/>
    </source>
</evidence>
<proteinExistence type="predicted"/>
<name>A0A7K1LL21_9MICC</name>
<feature type="compositionally biased region" description="Basic and acidic residues" evidence="2">
    <location>
        <begin position="1"/>
        <end position="21"/>
    </location>
</feature>
<dbReference type="SUPFAM" id="SSF48557">
    <property type="entry name" value="L-aspartase-like"/>
    <property type="match status" value="1"/>
</dbReference>